<dbReference type="PANTHER" id="PTHR30485:SF1">
    <property type="entry name" value="CYTOCHROME YDHU-RELATED"/>
    <property type="match status" value="1"/>
</dbReference>
<feature type="compositionally biased region" description="Low complexity" evidence="12">
    <location>
        <begin position="71"/>
        <end position="80"/>
    </location>
</feature>
<sequence length="609" mass="67829">MMDKKSFDGASIRFFALFSAMAIAAVMCTAYGGLALAADQETPAVQSSTPLPTVPEKPTGPEQSEPKKVEPPAATQAAPPAAQPPQTPAVVPVEPQKQTEEQKATPAQEGKKEEEDKKDSKESDALSNQACMECHNKDILGMSKEDLLDQVVVEGKPAPPKKRPPFVFGELNLAIDQKKYEAGVHADTTCISCHADIKDLPHNQRLKAVDCKECHEDFVANVEKSAHGSTSGKQSPGCIGCHNVHYGQGKETYEKDFQRKVCLDCHTAYKMDTVKGHATLYEPRMHLALECMLCHHGKEKGVHNIPLVKTYVTSCDACHQKHTVLAKEKIKPTDFLTYITMTSFINKDVMKRFGYVIGANRIPALDTLVILAVLAPLGLPVVHGGLRFLTRRKGPIHLPTEKILLHPFIERIWHWAQAICIIMLIITGVILHWPERFPGWFQWAVSVHNWFGIATVIAFVVWLVYNLATGRIRHYVPRRGEIPGGMIKQARFYAYGIFKHEPHPYAPTEDNKFNPLQKIAYLQFQVFLLPLLLISGILYMYPDTFRGVINAIGGVWVLSIIHYLLGALFAAFLMAHLYLATTGETIGENFKAMIFGYGLKAEHDDHKKA</sequence>
<gene>
    <name evidence="16" type="ORF">ENV54_03935</name>
</gene>
<evidence type="ECO:0000313" key="16">
    <source>
        <dbReference type="EMBL" id="HGH60432.1"/>
    </source>
</evidence>
<evidence type="ECO:0000256" key="11">
    <source>
        <dbReference type="ARBA" id="ARBA00023136"/>
    </source>
</evidence>
<evidence type="ECO:0000256" key="12">
    <source>
        <dbReference type="SAM" id="MobiDB-lite"/>
    </source>
</evidence>
<evidence type="ECO:0000259" key="15">
    <source>
        <dbReference type="Pfam" id="PF01292"/>
    </source>
</evidence>
<dbReference type="Gene3D" id="1.20.950.20">
    <property type="entry name" value="Transmembrane di-heme cytochromes, Chain C"/>
    <property type="match status" value="1"/>
</dbReference>
<accession>A0A7C4ET43</accession>
<reference evidence="16" key="1">
    <citation type="journal article" date="2020" name="mSystems">
        <title>Genome- and Community-Level Interaction Insights into Carbon Utilization and Element Cycling Functions of Hydrothermarchaeota in Hydrothermal Sediment.</title>
        <authorList>
            <person name="Zhou Z."/>
            <person name="Liu Y."/>
            <person name="Xu W."/>
            <person name="Pan J."/>
            <person name="Luo Z.H."/>
            <person name="Li M."/>
        </authorList>
    </citation>
    <scope>NUCLEOTIDE SEQUENCE [LARGE SCALE GENOMIC DNA]</scope>
    <source>
        <strain evidence="16">SpSt-769</strain>
    </source>
</reference>
<dbReference type="Pfam" id="PF01292">
    <property type="entry name" value="Ni_hydr_CYTB"/>
    <property type="match status" value="1"/>
</dbReference>
<dbReference type="InterPro" id="IPR036280">
    <property type="entry name" value="Multihaem_cyt_sf"/>
</dbReference>
<evidence type="ECO:0000256" key="7">
    <source>
        <dbReference type="ARBA" id="ARBA00022723"/>
    </source>
</evidence>
<name>A0A7C4ET43_9BACT</name>
<evidence type="ECO:0000256" key="3">
    <source>
        <dbReference type="ARBA" id="ARBA00022448"/>
    </source>
</evidence>
<evidence type="ECO:0000256" key="1">
    <source>
        <dbReference type="ARBA" id="ARBA00004651"/>
    </source>
</evidence>
<dbReference type="SUPFAM" id="SSF48695">
    <property type="entry name" value="Multiheme cytochromes"/>
    <property type="match status" value="1"/>
</dbReference>
<dbReference type="InterPro" id="IPR011577">
    <property type="entry name" value="Cyt_b561_bac/Ni-Hgenase"/>
</dbReference>
<keyword evidence="5" id="KW-0349">Heme</keyword>
<evidence type="ECO:0000256" key="9">
    <source>
        <dbReference type="ARBA" id="ARBA00022989"/>
    </source>
</evidence>
<keyword evidence="10" id="KW-0408">Iron</keyword>
<feature type="chain" id="PRO_5027902054" description="Cytochrome b561 bacterial/Ni-hydrogenase domain-containing protein" evidence="14">
    <location>
        <begin position="38"/>
        <end position="609"/>
    </location>
</feature>
<keyword evidence="11 13" id="KW-0472">Membrane</keyword>
<keyword evidence="4" id="KW-1003">Cell membrane</keyword>
<dbReference type="SUPFAM" id="SSF81342">
    <property type="entry name" value="Transmembrane di-heme cytochromes"/>
    <property type="match status" value="1"/>
</dbReference>
<dbReference type="GO" id="GO:0005886">
    <property type="term" value="C:plasma membrane"/>
    <property type="evidence" value="ECO:0007669"/>
    <property type="project" value="UniProtKB-SubCell"/>
</dbReference>
<protein>
    <recommendedName>
        <fullName evidence="15">Cytochrome b561 bacterial/Ni-hydrogenase domain-containing protein</fullName>
    </recommendedName>
</protein>
<feature type="signal peptide" evidence="14">
    <location>
        <begin position="1"/>
        <end position="37"/>
    </location>
</feature>
<feature type="compositionally biased region" description="Basic and acidic residues" evidence="12">
    <location>
        <begin position="97"/>
        <end position="124"/>
    </location>
</feature>
<comment type="similarity">
    <text evidence="2">Belongs to the HupC/HyaC/HydC family.</text>
</comment>
<feature type="region of interest" description="Disordered" evidence="12">
    <location>
        <begin position="42"/>
        <end position="129"/>
    </location>
</feature>
<dbReference type="GO" id="GO:0020037">
    <property type="term" value="F:heme binding"/>
    <property type="evidence" value="ECO:0007669"/>
    <property type="project" value="TreeGrafter"/>
</dbReference>
<keyword evidence="14" id="KW-0732">Signal</keyword>
<dbReference type="Gene3D" id="1.10.287.3080">
    <property type="match status" value="1"/>
</dbReference>
<dbReference type="PRINTS" id="PR00161">
    <property type="entry name" value="NIHGNASECYTB"/>
</dbReference>
<evidence type="ECO:0000256" key="5">
    <source>
        <dbReference type="ARBA" id="ARBA00022617"/>
    </source>
</evidence>
<feature type="domain" description="Cytochrome b561 bacterial/Ni-hydrogenase" evidence="15">
    <location>
        <begin position="406"/>
        <end position="596"/>
    </location>
</feature>
<feature type="transmembrane region" description="Helical" evidence="13">
    <location>
        <begin position="440"/>
        <end position="465"/>
    </location>
</feature>
<dbReference type="GO" id="GO:0022904">
    <property type="term" value="P:respiratory electron transport chain"/>
    <property type="evidence" value="ECO:0007669"/>
    <property type="project" value="InterPro"/>
</dbReference>
<keyword evidence="6 13" id="KW-0812">Transmembrane</keyword>
<dbReference type="InterPro" id="IPR016174">
    <property type="entry name" value="Di-haem_cyt_TM"/>
</dbReference>
<dbReference type="AlphaFoldDB" id="A0A7C4ET43"/>
<keyword evidence="3" id="KW-0813">Transport</keyword>
<keyword evidence="9 13" id="KW-1133">Transmembrane helix</keyword>
<keyword evidence="8" id="KW-0249">Electron transport</keyword>
<dbReference type="GO" id="GO:0009055">
    <property type="term" value="F:electron transfer activity"/>
    <property type="evidence" value="ECO:0007669"/>
    <property type="project" value="InterPro"/>
</dbReference>
<keyword evidence="7" id="KW-0479">Metal-binding</keyword>
<feature type="transmembrane region" description="Helical" evidence="13">
    <location>
        <begin position="368"/>
        <end position="389"/>
    </location>
</feature>
<dbReference type="PANTHER" id="PTHR30485">
    <property type="entry name" value="NI/FE-HYDROGENASE 1 B-TYPE CYTOCHROME SUBUNIT"/>
    <property type="match status" value="1"/>
</dbReference>
<evidence type="ECO:0000256" key="2">
    <source>
        <dbReference type="ARBA" id="ARBA00008622"/>
    </source>
</evidence>
<dbReference type="Gene3D" id="1.10.1130.10">
    <property type="entry name" value="Flavocytochrome C3, Chain A"/>
    <property type="match status" value="1"/>
</dbReference>
<dbReference type="InterPro" id="IPR000516">
    <property type="entry name" value="Ni-dep_Hydgase_cyt-B"/>
</dbReference>
<dbReference type="InterPro" id="IPR051542">
    <property type="entry name" value="Hydrogenase_cytochrome"/>
</dbReference>
<comment type="caution">
    <text evidence="16">The sequence shown here is derived from an EMBL/GenBank/DDBJ whole genome shotgun (WGS) entry which is preliminary data.</text>
</comment>
<evidence type="ECO:0000256" key="10">
    <source>
        <dbReference type="ARBA" id="ARBA00023004"/>
    </source>
</evidence>
<dbReference type="GO" id="GO:0005506">
    <property type="term" value="F:iron ion binding"/>
    <property type="evidence" value="ECO:0007669"/>
    <property type="project" value="InterPro"/>
</dbReference>
<evidence type="ECO:0000256" key="4">
    <source>
        <dbReference type="ARBA" id="ARBA00022475"/>
    </source>
</evidence>
<feature type="transmembrane region" description="Helical" evidence="13">
    <location>
        <begin position="553"/>
        <end position="579"/>
    </location>
</feature>
<dbReference type="CDD" id="cd08168">
    <property type="entry name" value="Cytochrom_C3"/>
    <property type="match status" value="1"/>
</dbReference>
<feature type="transmembrane region" description="Helical" evidence="13">
    <location>
        <begin position="519"/>
        <end position="541"/>
    </location>
</feature>
<proteinExistence type="inferred from homology"/>
<comment type="subcellular location">
    <subcellularLocation>
        <location evidence="1">Cell membrane</location>
        <topology evidence="1">Multi-pass membrane protein</topology>
    </subcellularLocation>
</comment>
<evidence type="ECO:0000256" key="8">
    <source>
        <dbReference type="ARBA" id="ARBA00022982"/>
    </source>
</evidence>
<evidence type="ECO:0000256" key="6">
    <source>
        <dbReference type="ARBA" id="ARBA00022692"/>
    </source>
</evidence>
<organism evidence="16">
    <name type="scientific">Desulfomonile tiedjei</name>
    <dbReference type="NCBI Taxonomy" id="2358"/>
    <lineage>
        <taxon>Bacteria</taxon>
        <taxon>Pseudomonadati</taxon>
        <taxon>Thermodesulfobacteriota</taxon>
        <taxon>Desulfomonilia</taxon>
        <taxon>Desulfomonilales</taxon>
        <taxon>Desulfomonilaceae</taxon>
        <taxon>Desulfomonile</taxon>
    </lineage>
</organism>
<evidence type="ECO:0000256" key="14">
    <source>
        <dbReference type="SAM" id="SignalP"/>
    </source>
</evidence>
<evidence type="ECO:0000256" key="13">
    <source>
        <dbReference type="SAM" id="Phobius"/>
    </source>
</evidence>
<feature type="transmembrane region" description="Helical" evidence="13">
    <location>
        <begin position="412"/>
        <end position="434"/>
    </location>
</feature>
<dbReference type="EMBL" id="DTGT01000122">
    <property type="protein sequence ID" value="HGH60432.1"/>
    <property type="molecule type" value="Genomic_DNA"/>
</dbReference>